<feature type="region of interest" description="Disordered" evidence="1">
    <location>
        <begin position="169"/>
        <end position="207"/>
    </location>
</feature>
<feature type="region of interest" description="Disordered" evidence="1">
    <location>
        <begin position="1"/>
        <end position="47"/>
    </location>
</feature>
<proteinExistence type="predicted"/>
<keyword evidence="4" id="KW-1185">Reference proteome</keyword>
<evidence type="ECO:0000256" key="1">
    <source>
        <dbReference type="SAM" id="MobiDB-lite"/>
    </source>
</evidence>
<evidence type="ECO:0000313" key="3">
    <source>
        <dbReference type="EMBL" id="EPX60807.1"/>
    </source>
</evidence>
<feature type="compositionally biased region" description="Low complexity" evidence="1">
    <location>
        <begin position="23"/>
        <end position="35"/>
    </location>
</feature>
<dbReference type="Pfam" id="PF08818">
    <property type="entry name" value="DUF1801"/>
    <property type="match status" value="2"/>
</dbReference>
<reference evidence="3" key="1">
    <citation type="submission" date="2013-05" db="EMBL/GenBank/DDBJ databases">
        <title>Genome assembly of Cystobacter fuscus DSM 2262.</title>
        <authorList>
            <person name="Sharma G."/>
            <person name="Khatri I."/>
            <person name="Kaur C."/>
            <person name="Mayilraj S."/>
            <person name="Subramanian S."/>
        </authorList>
    </citation>
    <scope>NUCLEOTIDE SEQUENCE [LARGE SCALE GENOMIC DNA]</scope>
    <source>
        <strain evidence="3">DSM 2262</strain>
    </source>
</reference>
<dbReference type="SUPFAM" id="SSF159888">
    <property type="entry name" value="YdhG-like"/>
    <property type="match status" value="2"/>
</dbReference>
<dbReference type="Proteomes" id="UP000011682">
    <property type="component" value="Unassembled WGS sequence"/>
</dbReference>
<dbReference type="EMBL" id="ANAH02000011">
    <property type="protein sequence ID" value="EPX60807.1"/>
    <property type="molecule type" value="Genomic_DNA"/>
</dbReference>
<feature type="compositionally biased region" description="Basic residues" evidence="1">
    <location>
        <begin position="1"/>
        <end position="22"/>
    </location>
</feature>
<comment type="caution">
    <text evidence="3">The sequence shown here is derived from an EMBL/GenBank/DDBJ whole genome shotgun (WGS) entry which is preliminary data.</text>
</comment>
<dbReference type="AlphaFoldDB" id="S9PEL4"/>
<organism evidence="3 4">
    <name type="scientific">Cystobacter fuscus (strain ATCC 25194 / DSM 2262 / NBRC 100088 / M29)</name>
    <dbReference type="NCBI Taxonomy" id="1242864"/>
    <lineage>
        <taxon>Bacteria</taxon>
        <taxon>Pseudomonadati</taxon>
        <taxon>Myxococcota</taxon>
        <taxon>Myxococcia</taxon>
        <taxon>Myxococcales</taxon>
        <taxon>Cystobacterineae</taxon>
        <taxon>Archangiaceae</taxon>
        <taxon>Cystobacter</taxon>
    </lineage>
</organism>
<dbReference type="InterPro" id="IPR014922">
    <property type="entry name" value="YdhG-like"/>
</dbReference>
<name>S9PEL4_CYSF2</name>
<accession>S9PEL4</accession>
<evidence type="ECO:0000313" key="4">
    <source>
        <dbReference type="Proteomes" id="UP000011682"/>
    </source>
</evidence>
<feature type="compositionally biased region" description="Basic and acidic residues" evidence="1">
    <location>
        <begin position="173"/>
        <end position="183"/>
    </location>
</feature>
<evidence type="ECO:0000259" key="2">
    <source>
        <dbReference type="Pfam" id="PF08818"/>
    </source>
</evidence>
<dbReference type="eggNOG" id="COG5649">
    <property type="taxonomic scope" value="Bacteria"/>
</dbReference>
<feature type="domain" description="YdhG-like" evidence="2">
    <location>
        <begin position="73"/>
        <end position="166"/>
    </location>
</feature>
<protein>
    <recommendedName>
        <fullName evidence="2">YdhG-like domain-containing protein</fullName>
    </recommendedName>
</protein>
<sequence length="337" mass="36632">MVGKTSKKSVKVAKKAASKRVAAKAARPSKPAPKSQSRKAAKPALLSGGNPQIGKAYGDAPVQAYIAAMPGWKRDVGRRLDSLIARTVPGVHKAVKWNSPLYGVEGQGWFLSVHCFTKYVKVAFFRGMSLRPVPPGESKSKDTRYLDIHEDDQLDEAQLAAWVKQASQLPGERMGEASARSDGRGTTTLKKTKSGSEKGTGEDSPSQLIDARIKELGDWRGETLARIRTLIKQADPEVVEEWKWRGVPVWSHAGMICTGETHKAVVKMTFAKGASLEDPSGLFNSSLEGNTRRAIDFHEGDKIDEKALKALIRAAVALNTAVRATARPVRAQKRRSG</sequence>
<feature type="domain" description="YdhG-like" evidence="2">
    <location>
        <begin position="220"/>
        <end position="316"/>
    </location>
</feature>
<dbReference type="Gene3D" id="3.90.1150.200">
    <property type="match status" value="2"/>
</dbReference>
<gene>
    <name evidence="3" type="ORF">D187_001456</name>
</gene>